<dbReference type="AlphaFoldDB" id="A0A0R1NS37"/>
<keyword evidence="3" id="KW-0804">Transcription</keyword>
<dbReference type="GO" id="GO:0003677">
    <property type="term" value="F:DNA binding"/>
    <property type="evidence" value="ECO:0007669"/>
    <property type="project" value="UniProtKB-KW"/>
</dbReference>
<dbReference type="PATRIC" id="fig|1423766.4.peg.1203"/>
<evidence type="ECO:0000256" key="2">
    <source>
        <dbReference type="ARBA" id="ARBA00023125"/>
    </source>
</evidence>
<sequence>MEQEELAQKVIRPFKRIARLYSELDQTTSNYGTDVPLFPPEIHAITAIGNHPGTSLTELTQYLDVTKGTTTKLVQKLVKKGMVIKQFAPNSENQLSLELTKKGQIADQHHQEYDAYLDQQLIAIYQQVPDALLPYLETISSQSEAFFKKMIAERQK</sequence>
<dbReference type="PANTHER" id="PTHR42756">
    <property type="entry name" value="TRANSCRIPTIONAL REGULATOR, MARR"/>
    <property type="match status" value="1"/>
</dbReference>
<dbReference type="SMART" id="SM00347">
    <property type="entry name" value="HTH_MARR"/>
    <property type="match status" value="1"/>
</dbReference>
<organism evidence="5 6">
    <name type="scientific">Lentilactobacillus kisonensis DSM 19906 = JCM 15041</name>
    <dbReference type="NCBI Taxonomy" id="1423766"/>
    <lineage>
        <taxon>Bacteria</taxon>
        <taxon>Bacillati</taxon>
        <taxon>Bacillota</taxon>
        <taxon>Bacilli</taxon>
        <taxon>Lactobacillales</taxon>
        <taxon>Lactobacillaceae</taxon>
        <taxon>Lentilactobacillus</taxon>
    </lineage>
</organism>
<evidence type="ECO:0000313" key="5">
    <source>
        <dbReference type="EMBL" id="KRL23127.1"/>
    </source>
</evidence>
<evidence type="ECO:0000256" key="3">
    <source>
        <dbReference type="ARBA" id="ARBA00023163"/>
    </source>
</evidence>
<dbReference type="InterPro" id="IPR000835">
    <property type="entry name" value="HTH_MarR-typ"/>
</dbReference>
<dbReference type="PANTHER" id="PTHR42756:SF1">
    <property type="entry name" value="TRANSCRIPTIONAL REPRESSOR OF EMRAB OPERON"/>
    <property type="match status" value="1"/>
</dbReference>
<dbReference type="PROSITE" id="PS50995">
    <property type="entry name" value="HTH_MARR_2"/>
    <property type="match status" value="1"/>
</dbReference>
<evidence type="ECO:0000313" key="6">
    <source>
        <dbReference type="Proteomes" id="UP000051439"/>
    </source>
</evidence>
<keyword evidence="1" id="KW-0805">Transcription regulation</keyword>
<dbReference type="Proteomes" id="UP000051439">
    <property type="component" value="Unassembled WGS sequence"/>
</dbReference>
<gene>
    <name evidence="5" type="ORF">FC98_GL001166</name>
</gene>
<proteinExistence type="predicted"/>
<dbReference type="InterPro" id="IPR036388">
    <property type="entry name" value="WH-like_DNA-bd_sf"/>
</dbReference>
<evidence type="ECO:0000256" key="1">
    <source>
        <dbReference type="ARBA" id="ARBA00023015"/>
    </source>
</evidence>
<dbReference type="InterPro" id="IPR036390">
    <property type="entry name" value="WH_DNA-bd_sf"/>
</dbReference>
<feature type="domain" description="HTH marR-type" evidence="4">
    <location>
        <begin position="3"/>
        <end position="152"/>
    </location>
</feature>
<dbReference type="Gene3D" id="1.10.10.10">
    <property type="entry name" value="Winged helix-like DNA-binding domain superfamily/Winged helix DNA-binding domain"/>
    <property type="match status" value="1"/>
</dbReference>
<comment type="caution">
    <text evidence="5">The sequence shown here is derived from an EMBL/GenBank/DDBJ whole genome shotgun (WGS) entry which is preliminary data.</text>
</comment>
<dbReference type="SUPFAM" id="SSF46785">
    <property type="entry name" value="Winged helix' DNA-binding domain"/>
    <property type="match status" value="1"/>
</dbReference>
<dbReference type="RefSeq" id="WP_008856599.1">
    <property type="nucleotide sequence ID" value="NZ_AZEB01000002.1"/>
</dbReference>
<keyword evidence="6" id="KW-1185">Reference proteome</keyword>
<dbReference type="EMBL" id="AZEB01000002">
    <property type="protein sequence ID" value="KRL23127.1"/>
    <property type="molecule type" value="Genomic_DNA"/>
</dbReference>
<dbReference type="GO" id="GO:0003700">
    <property type="term" value="F:DNA-binding transcription factor activity"/>
    <property type="evidence" value="ECO:0007669"/>
    <property type="project" value="InterPro"/>
</dbReference>
<reference evidence="5 6" key="1">
    <citation type="journal article" date="2015" name="Genome Announc.">
        <title>Expanding the biotechnology potential of lactobacilli through comparative genomics of 213 strains and associated genera.</title>
        <authorList>
            <person name="Sun Z."/>
            <person name="Harris H.M."/>
            <person name="McCann A."/>
            <person name="Guo C."/>
            <person name="Argimon S."/>
            <person name="Zhang W."/>
            <person name="Yang X."/>
            <person name="Jeffery I.B."/>
            <person name="Cooney J.C."/>
            <person name="Kagawa T.F."/>
            <person name="Liu W."/>
            <person name="Song Y."/>
            <person name="Salvetti E."/>
            <person name="Wrobel A."/>
            <person name="Rasinkangas P."/>
            <person name="Parkhill J."/>
            <person name="Rea M.C."/>
            <person name="O'Sullivan O."/>
            <person name="Ritari J."/>
            <person name="Douillard F.P."/>
            <person name="Paul Ross R."/>
            <person name="Yang R."/>
            <person name="Briner A.E."/>
            <person name="Felis G.E."/>
            <person name="de Vos W.M."/>
            <person name="Barrangou R."/>
            <person name="Klaenhammer T.R."/>
            <person name="Caufield P.W."/>
            <person name="Cui Y."/>
            <person name="Zhang H."/>
            <person name="O'Toole P.W."/>
        </authorList>
    </citation>
    <scope>NUCLEOTIDE SEQUENCE [LARGE SCALE GENOMIC DNA]</scope>
    <source>
        <strain evidence="5 6">DSM 19906</strain>
    </source>
</reference>
<accession>A0A0R1NS37</accession>
<evidence type="ECO:0000259" key="4">
    <source>
        <dbReference type="PROSITE" id="PS50995"/>
    </source>
</evidence>
<name>A0A0R1NS37_9LACO</name>
<protein>
    <submittedName>
        <fullName evidence="5">Transcriptional regulator, MarR family</fullName>
    </submittedName>
</protein>
<keyword evidence="2" id="KW-0238">DNA-binding</keyword>
<dbReference type="Pfam" id="PF12802">
    <property type="entry name" value="MarR_2"/>
    <property type="match status" value="1"/>
</dbReference>